<accession>A0A0E1VU68</accession>
<dbReference type="AlphaFoldDB" id="A0A0E1VU68"/>
<dbReference type="Proteomes" id="UP000001812">
    <property type="component" value="Chromosome II"/>
</dbReference>
<evidence type="ECO:0000256" key="1">
    <source>
        <dbReference type="SAM" id="MobiDB-lite"/>
    </source>
</evidence>
<protein>
    <submittedName>
        <fullName evidence="2">Uncharacterized protein</fullName>
    </submittedName>
</protein>
<dbReference type="EMBL" id="CM000833">
    <property type="protein sequence ID" value="EET03536.1"/>
    <property type="molecule type" value="Genomic_DNA"/>
</dbReference>
<name>A0A0E1VU68_BURPE</name>
<organism evidence="2">
    <name type="scientific">Burkholderia pseudomallei 1710a</name>
    <dbReference type="NCBI Taxonomy" id="320371"/>
    <lineage>
        <taxon>Bacteria</taxon>
        <taxon>Pseudomonadati</taxon>
        <taxon>Pseudomonadota</taxon>
        <taxon>Betaproteobacteria</taxon>
        <taxon>Burkholderiales</taxon>
        <taxon>Burkholderiaceae</taxon>
        <taxon>Burkholderia</taxon>
        <taxon>pseudomallei group</taxon>
    </lineage>
</organism>
<reference evidence="2" key="1">
    <citation type="submission" date="2009-05" db="EMBL/GenBank/DDBJ databases">
        <authorList>
            <person name="Harkins D.M."/>
            <person name="DeShazer D."/>
            <person name="Woods D.E."/>
            <person name="Brinkac L.M."/>
            <person name="Brown K.A."/>
            <person name="Hung G.C."/>
            <person name="Tuanyok A."/>
            <person name="Zhang B."/>
            <person name="Nierman W.C."/>
        </authorList>
    </citation>
    <scope>NUCLEOTIDE SEQUENCE [LARGE SCALE GENOMIC DNA]</scope>
    <source>
        <strain evidence="2">1710a</strain>
    </source>
</reference>
<evidence type="ECO:0000313" key="2">
    <source>
        <dbReference type="EMBL" id="EET03536.1"/>
    </source>
</evidence>
<proteinExistence type="predicted"/>
<gene>
    <name evidence="2" type="ORF">BURPS1710A_A2844</name>
</gene>
<sequence length="38" mass="4132">MTHARAGDSRGRRCNMAGGDIRRDGAPLRAPVPIMPDR</sequence>
<feature type="region of interest" description="Disordered" evidence="1">
    <location>
        <begin position="1"/>
        <end position="38"/>
    </location>
</feature>
<feature type="compositionally biased region" description="Basic and acidic residues" evidence="1">
    <location>
        <begin position="1"/>
        <end position="11"/>
    </location>
</feature>
<dbReference type="HOGENOM" id="CLU_3325718_0_0_4"/>